<dbReference type="Gene3D" id="1.10.220.160">
    <property type="match status" value="1"/>
</dbReference>
<feature type="domain" description="MYND-type" evidence="5">
    <location>
        <begin position="48"/>
        <end position="90"/>
    </location>
</feature>
<dbReference type="PANTHER" id="PTHR12197">
    <property type="entry name" value="HISTONE-LYSINE N-METHYLTRANSFERASE SMYD"/>
    <property type="match status" value="1"/>
</dbReference>
<dbReference type="PROSITE" id="PS50865">
    <property type="entry name" value="ZF_MYND_2"/>
    <property type="match status" value="1"/>
</dbReference>
<evidence type="ECO:0000259" key="5">
    <source>
        <dbReference type="PROSITE" id="PS50865"/>
    </source>
</evidence>
<dbReference type="InterPro" id="IPR050869">
    <property type="entry name" value="H3K4_H4K5_MeTrfase"/>
</dbReference>
<dbReference type="Proteomes" id="UP000027195">
    <property type="component" value="Unassembled WGS sequence"/>
</dbReference>
<dbReference type="OrthoDB" id="5945798at2759"/>
<protein>
    <recommendedName>
        <fullName evidence="5">MYND-type domain-containing protein</fullName>
    </recommendedName>
</protein>
<proteinExistence type="predicted"/>
<name>A0A067MYV7_BOTB1</name>
<keyword evidence="1" id="KW-0479">Metal-binding</keyword>
<evidence type="ECO:0000313" key="6">
    <source>
        <dbReference type="EMBL" id="KDQ20923.1"/>
    </source>
</evidence>
<dbReference type="STRING" id="930990.A0A067MYV7"/>
<sequence>MYADFELRSSPLYRSSALVSRPVAAGSTILRIPALSAVLLPEQKGLRCDTCFSPRSERKGLSRCTGCHLYWYCSAQCQAMAWRAHHKRLCRHLPSFVESGEYDPARSLESLLLMHLIAEHFSSPASLELFASTTNVDNALPGDAKPVNLDDPLSTLLSLLPHPAPQPAPPLPRLSVSIDTNIASYLSARAPNNHFTLHDSYLTSFAHGIFPAASRSFNHSCVPTAVAIYEGTIMQVKTLVAMQAGEEITLPYVDPAMPYVQRQETLLSSYGFKCACARCEMQTISLSHPIPAARNSQEYADLETSLYNRVLKFPSSQSIALPQTISQLDLTSNLQRSLEDDTLLPRLSSTFSDASHDGQFNASRRSGLALLAVYVLIYPQNYPLIGLHCLELAKTWWNEFISSGSICLLVETQKFLRWAEEVLMISGSKGEGGGDSAWESLLMLQGLVQEELRSTGTGV</sequence>
<dbReference type="PANTHER" id="PTHR12197:SF251">
    <property type="entry name" value="EG:BACR7C10.4 PROTEIN"/>
    <property type="match status" value="1"/>
</dbReference>
<accession>A0A067MYV7</accession>
<dbReference type="PROSITE" id="PS01360">
    <property type="entry name" value="ZF_MYND_1"/>
    <property type="match status" value="1"/>
</dbReference>
<dbReference type="Gene3D" id="6.10.140.2220">
    <property type="match status" value="1"/>
</dbReference>
<dbReference type="AlphaFoldDB" id="A0A067MYV7"/>
<dbReference type="GO" id="GO:0005634">
    <property type="term" value="C:nucleus"/>
    <property type="evidence" value="ECO:0007669"/>
    <property type="project" value="TreeGrafter"/>
</dbReference>
<keyword evidence="7" id="KW-1185">Reference proteome</keyword>
<dbReference type="Gene3D" id="2.170.270.10">
    <property type="entry name" value="SET domain"/>
    <property type="match status" value="1"/>
</dbReference>
<dbReference type="CDD" id="cd20071">
    <property type="entry name" value="SET_SMYD"/>
    <property type="match status" value="1"/>
</dbReference>
<evidence type="ECO:0000313" key="7">
    <source>
        <dbReference type="Proteomes" id="UP000027195"/>
    </source>
</evidence>
<evidence type="ECO:0000256" key="1">
    <source>
        <dbReference type="ARBA" id="ARBA00022723"/>
    </source>
</evidence>
<evidence type="ECO:0000256" key="2">
    <source>
        <dbReference type="ARBA" id="ARBA00022771"/>
    </source>
</evidence>
<keyword evidence="3" id="KW-0862">Zinc</keyword>
<gene>
    <name evidence="6" type="ORF">BOTBODRAFT_100397</name>
</gene>
<dbReference type="Pfam" id="PF01753">
    <property type="entry name" value="zf-MYND"/>
    <property type="match status" value="1"/>
</dbReference>
<keyword evidence="2 4" id="KW-0863">Zinc-finger</keyword>
<dbReference type="SUPFAM" id="SSF82199">
    <property type="entry name" value="SET domain"/>
    <property type="match status" value="1"/>
</dbReference>
<dbReference type="HOGENOM" id="CLU_611183_0_0_1"/>
<dbReference type="EMBL" id="KL198017">
    <property type="protein sequence ID" value="KDQ20923.1"/>
    <property type="molecule type" value="Genomic_DNA"/>
</dbReference>
<dbReference type="InterPro" id="IPR002893">
    <property type="entry name" value="Znf_MYND"/>
</dbReference>
<dbReference type="InterPro" id="IPR046341">
    <property type="entry name" value="SET_dom_sf"/>
</dbReference>
<evidence type="ECO:0000256" key="3">
    <source>
        <dbReference type="ARBA" id="ARBA00022833"/>
    </source>
</evidence>
<reference evidence="7" key="1">
    <citation type="journal article" date="2014" name="Proc. Natl. Acad. Sci. U.S.A.">
        <title>Extensive sampling of basidiomycete genomes demonstrates inadequacy of the white-rot/brown-rot paradigm for wood decay fungi.</title>
        <authorList>
            <person name="Riley R."/>
            <person name="Salamov A.A."/>
            <person name="Brown D.W."/>
            <person name="Nagy L.G."/>
            <person name="Floudas D."/>
            <person name="Held B.W."/>
            <person name="Levasseur A."/>
            <person name="Lombard V."/>
            <person name="Morin E."/>
            <person name="Otillar R."/>
            <person name="Lindquist E.A."/>
            <person name="Sun H."/>
            <person name="LaButti K.M."/>
            <person name="Schmutz J."/>
            <person name="Jabbour D."/>
            <person name="Luo H."/>
            <person name="Baker S.E."/>
            <person name="Pisabarro A.G."/>
            <person name="Walton J.D."/>
            <person name="Blanchette R.A."/>
            <person name="Henrissat B."/>
            <person name="Martin F."/>
            <person name="Cullen D."/>
            <person name="Hibbett D.S."/>
            <person name="Grigoriev I.V."/>
        </authorList>
    </citation>
    <scope>NUCLEOTIDE SEQUENCE [LARGE SCALE GENOMIC DNA]</scope>
    <source>
        <strain evidence="7">FD-172 SS1</strain>
    </source>
</reference>
<dbReference type="GO" id="GO:0008270">
    <property type="term" value="F:zinc ion binding"/>
    <property type="evidence" value="ECO:0007669"/>
    <property type="project" value="UniProtKB-KW"/>
</dbReference>
<organism evidence="6 7">
    <name type="scientific">Botryobasidium botryosum (strain FD-172 SS1)</name>
    <dbReference type="NCBI Taxonomy" id="930990"/>
    <lineage>
        <taxon>Eukaryota</taxon>
        <taxon>Fungi</taxon>
        <taxon>Dikarya</taxon>
        <taxon>Basidiomycota</taxon>
        <taxon>Agaricomycotina</taxon>
        <taxon>Agaricomycetes</taxon>
        <taxon>Cantharellales</taxon>
        <taxon>Botryobasidiaceae</taxon>
        <taxon>Botryobasidium</taxon>
    </lineage>
</organism>
<evidence type="ECO:0000256" key="4">
    <source>
        <dbReference type="PROSITE-ProRule" id="PRU00134"/>
    </source>
</evidence>
<dbReference type="InParanoid" id="A0A067MYV7"/>